<evidence type="ECO:0008006" key="4">
    <source>
        <dbReference type="Google" id="ProtNLM"/>
    </source>
</evidence>
<dbReference type="Gene3D" id="1.25.40.10">
    <property type="entry name" value="Tetratricopeptide repeat domain"/>
    <property type="match status" value="1"/>
</dbReference>
<proteinExistence type="predicted"/>
<feature type="compositionally biased region" description="Basic residues" evidence="1">
    <location>
        <begin position="393"/>
        <end position="404"/>
    </location>
</feature>
<accession>A0A810N1Y0</accession>
<dbReference type="SUPFAM" id="SSF48452">
    <property type="entry name" value="TPR-like"/>
    <property type="match status" value="2"/>
</dbReference>
<dbReference type="InterPro" id="IPR011990">
    <property type="entry name" value="TPR-like_helical_dom_sf"/>
</dbReference>
<dbReference type="EMBL" id="AP023359">
    <property type="protein sequence ID" value="BCJ66634.1"/>
    <property type="molecule type" value="Genomic_DNA"/>
</dbReference>
<evidence type="ECO:0000313" key="3">
    <source>
        <dbReference type="Proteomes" id="UP000680866"/>
    </source>
</evidence>
<evidence type="ECO:0000313" key="2">
    <source>
        <dbReference type="EMBL" id="BCJ66634.1"/>
    </source>
</evidence>
<feature type="region of interest" description="Disordered" evidence="1">
    <location>
        <begin position="367"/>
        <end position="404"/>
    </location>
</feature>
<dbReference type="RefSeq" id="WP_246568790.1">
    <property type="nucleotide sequence ID" value="NZ_AP023359.1"/>
</dbReference>
<dbReference type="SMART" id="SM00028">
    <property type="entry name" value="TPR"/>
    <property type="match status" value="4"/>
</dbReference>
<dbReference type="PANTHER" id="PTHR47691:SF3">
    <property type="entry name" value="HTH-TYPE TRANSCRIPTIONAL REGULATOR RV0890C-RELATED"/>
    <property type="match status" value="1"/>
</dbReference>
<evidence type="ECO:0000256" key="1">
    <source>
        <dbReference type="SAM" id="MobiDB-lite"/>
    </source>
</evidence>
<sequence length="404" mass="42921">MPSQADQPAPGTATVELKLARVSLLAGALDRARTAYAELADAHPTVPAVFGEATLGLAQVEESAGRPAEAASHYETCLAAETDTGYSNRLSAGLGLSRCLAQLGRAEQALAVARSTANHIEQIGLDRSDVGVEIRAIIATVQCELGQPGLAREPIAEALEIVPEITDRHELMSVYHRASAAAVEAGHPGRAMELLGRAMDASLGHDHQRIIGMLRALYGGLLLRQPPVDPELAHEMLTQALADLGTTGSVLEVIRCRNDLLSALILLDRTEEAVGGARELLDSTAGRSTPERIDTLLLLAAAQSILGDTDGARGTCATARDELEDLADSAQTSRLWSQLGEAMTQVGETDAAIVAYRRAIQSLGVEMTPALRPTRPADDDRPVPPQRVARASRQPRRPRRPDRG</sequence>
<dbReference type="KEGG" id="pry:Prubr_36550"/>
<gene>
    <name evidence="2" type="ORF">Prubr_36550</name>
</gene>
<name>A0A810N1Y0_9ACTN</name>
<organism evidence="2 3">
    <name type="scientific">Polymorphospora rubra</name>
    <dbReference type="NCBI Taxonomy" id="338584"/>
    <lineage>
        <taxon>Bacteria</taxon>
        <taxon>Bacillati</taxon>
        <taxon>Actinomycetota</taxon>
        <taxon>Actinomycetes</taxon>
        <taxon>Micromonosporales</taxon>
        <taxon>Micromonosporaceae</taxon>
        <taxon>Polymorphospora</taxon>
    </lineage>
</organism>
<protein>
    <recommendedName>
        <fullName evidence="4">Tetratricopeptide repeat protein</fullName>
    </recommendedName>
</protein>
<dbReference type="InterPro" id="IPR019734">
    <property type="entry name" value="TPR_rpt"/>
</dbReference>
<dbReference type="PANTHER" id="PTHR47691">
    <property type="entry name" value="REGULATOR-RELATED"/>
    <property type="match status" value="1"/>
</dbReference>
<keyword evidence="3" id="KW-1185">Reference proteome</keyword>
<dbReference type="Proteomes" id="UP000680866">
    <property type="component" value="Chromosome"/>
</dbReference>
<dbReference type="AlphaFoldDB" id="A0A810N1Y0"/>
<reference evidence="2" key="1">
    <citation type="submission" date="2020-08" db="EMBL/GenBank/DDBJ databases">
        <title>Whole genome shotgun sequence of Polymorphospora rubra NBRC 101157.</title>
        <authorList>
            <person name="Komaki H."/>
            <person name="Tamura T."/>
        </authorList>
    </citation>
    <scope>NUCLEOTIDE SEQUENCE</scope>
    <source>
        <strain evidence="2">NBRC 101157</strain>
    </source>
</reference>